<protein>
    <submittedName>
        <fullName evidence="2">Predicted protein</fullName>
    </submittedName>
</protein>
<name>E5R552_LEPMJ</name>
<dbReference type="HOGENOM" id="CLU_2654930_0_0_1"/>
<accession>E5R552</accession>
<feature type="compositionally biased region" description="Basic and acidic residues" evidence="1">
    <location>
        <begin position="53"/>
        <end position="64"/>
    </location>
</feature>
<keyword evidence="3" id="KW-1185">Reference proteome</keyword>
<evidence type="ECO:0000313" key="3">
    <source>
        <dbReference type="Proteomes" id="UP000002668"/>
    </source>
</evidence>
<dbReference type="EMBL" id="FP929083">
    <property type="protein sequence ID" value="CBX92022.1"/>
    <property type="molecule type" value="Genomic_DNA"/>
</dbReference>
<dbReference type="InParanoid" id="E5R552"/>
<sequence>MLVDSHYLNWYPLARKPDEDDQFPKEFSRRLARRFAEMRDHTFYQLNSSDYQELERETQSEEKPPRKKTKTTITTH</sequence>
<evidence type="ECO:0000313" key="2">
    <source>
        <dbReference type="EMBL" id="CBX92022.1"/>
    </source>
</evidence>
<reference evidence="3" key="1">
    <citation type="journal article" date="2011" name="Nat. Commun.">
        <title>Effector diversification within compartments of the Leptosphaeria maculans genome affected by Repeat-Induced Point mutations.</title>
        <authorList>
            <person name="Rouxel T."/>
            <person name="Grandaubert J."/>
            <person name="Hane J.K."/>
            <person name="Hoede C."/>
            <person name="van de Wouw A.P."/>
            <person name="Couloux A."/>
            <person name="Dominguez V."/>
            <person name="Anthouard V."/>
            <person name="Bally P."/>
            <person name="Bourras S."/>
            <person name="Cozijnsen A.J."/>
            <person name="Ciuffetti L.M."/>
            <person name="Degrave A."/>
            <person name="Dilmaghani A."/>
            <person name="Duret L."/>
            <person name="Fudal I."/>
            <person name="Goodwin S.B."/>
            <person name="Gout L."/>
            <person name="Glaser N."/>
            <person name="Linglin J."/>
            <person name="Kema G.H.J."/>
            <person name="Lapalu N."/>
            <person name="Lawrence C.B."/>
            <person name="May K."/>
            <person name="Meyer M."/>
            <person name="Ollivier B."/>
            <person name="Poulain J."/>
            <person name="Schoch C.L."/>
            <person name="Simon A."/>
            <person name="Spatafora J.W."/>
            <person name="Stachowiak A."/>
            <person name="Turgeon B.G."/>
            <person name="Tyler B.M."/>
            <person name="Vincent D."/>
            <person name="Weissenbach J."/>
            <person name="Amselem J."/>
            <person name="Quesneville H."/>
            <person name="Oliver R.P."/>
            <person name="Wincker P."/>
            <person name="Balesdent M.-H."/>
            <person name="Howlett B.J."/>
        </authorList>
    </citation>
    <scope>NUCLEOTIDE SEQUENCE [LARGE SCALE GENOMIC DNA]</scope>
    <source>
        <strain evidence="3">JN3 / isolate v23.1.3 / race Av1-4-5-6-7-8</strain>
    </source>
</reference>
<dbReference type="VEuPathDB" id="FungiDB:LEMA_uP047280.1"/>
<dbReference type="AlphaFoldDB" id="E5R552"/>
<feature type="region of interest" description="Disordered" evidence="1">
    <location>
        <begin position="46"/>
        <end position="76"/>
    </location>
</feature>
<evidence type="ECO:0000256" key="1">
    <source>
        <dbReference type="SAM" id="MobiDB-lite"/>
    </source>
</evidence>
<proteinExistence type="predicted"/>
<organism evidence="3">
    <name type="scientific">Leptosphaeria maculans (strain JN3 / isolate v23.1.3 / race Av1-4-5-6-7-8)</name>
    <name type="common">Blackleg fungus</name>
    <name type="synonym">Phoma lingam</name>
    <dbReference type="NCBI Taxonomy" id="985895"/>
    <lineage>
        <taxon>Eukaryota</taxon>
        <taxon>Fungi</taxon>
        <taxon>Dikarya</taxon>
        <taxon>Ascomycota</taxon>
        <taxon>Pezizomycotina</taxon>
        <taxon>Dothideomycetes</taxon>
        <taxon>Pleosporomycetidae</taxon>
        <taxon>Pleosporales</taxon>
        <taxon>Pleosporineae</taxon>
        <taxon>Leptosphaeriaceae</taxon>
        <taxon>Plenodomus</taxon>
        <taxon>Plenodomus lingam/Leptosphaeria maculans species complex</taxon>
    </lineage>
</organism>
<gene>
    <name evidence="2" type="ORF">LEMA_uP047280.1</name>
</gene>
<dbReference type="Proteomes" id="UP000002668">
    <property type="component" value="Genome"/>
</dbReference>